<proteinExistence type="predicted"/>
<evidence type="ECO:0000313" key="1">
    <source>
        <dbReference type="EMBL" id="CAB5220847.1"/>
    </source>
</evidence>
<protein>
    <submittedName>
        <fullName evidence="1">Uncharacterized protein</fullName>
    </submittedName>
</protein>
<gene>
    <name evidence="1" type="ORF">UFOVP247_46</name>
</gene>
<sequence>MALWGNNDSKTASGYANISSNGFVNGTSSSFQTEAKVGDFILMANTDYMIISITSNTQAQVVGPLQNTSVTAQANAAYVLSEKPKYILLDDGYHGQGGASNTVFGMDTTETGVSNGAIREVVIVQAGSGYASNGTVTVTGGVGNSVAAAANAFVSGGRVTQIKFSNNGIGYTISPTLTVSAPAGITFNALTAVSNTNDTIALTTANSKFLVGDQLVYTVAAGNTAVTGLANNGTYYVSFANTTTIALSDRYNGANIDLTATVTETGHTLTGQTAVVASILSGVHESDHAGWVRRIVGTGGRAGRITHETLVAMGSIAGDANDDNVMPDA</sequence>
<reference evidence="1" key="1">
    <citation type="submission" date="2020-05" db="EMBL/GenBank/DDBJ databases">
        <authorList>
            <person name="Chiriac C."/>
            <person name="Salcher M."/>
            <person name="Ghai R."/>
            <person name="Kavagutti S V."/>
        </authorList>
    </citation>
    <scope>NUCLEOTIDE SEQUENCE</scope>
</reference>
<name>A0A6J7WSY2_9CAUD</name>
<dbReference type="EMBL" id="LR798288">
    <property type="protein sequence ID" value="CAB5220847.1"/>
    <property type="molecule type" value="Genomic_DNA"/>
</dbReference>
<accession>A0A6J7WSY2</accession>
<organism evidence="1">
    <name type="scientific">uncultured Caudovirales phage</name>
    <dbReference type="NCBI Taxonomy" id="2100421"/>
    <lineage>
        <taxon>Viruses</taxon>
        <taxon>Duplodnaviria</taxon>
        <taxon>Heunggongvirae</taxon>
        <taxon>Uroviricota</taxon>
        <taxon>Caudoviricetes</taxon>
        <taxon>Peduoviridae</taxon>
        <taxon>Maltschvirus</taxon>
        <taxon>Maltschvirus maltsch</taxon>
    </lineage>
</organism>